<evidence type="ECO:0000313" key="1">
    <source>
        <dbReference type="EMBL" id="WNM62330.1"/>
    </source>
</evidence>
<dbReference type="InterPro" id="IPR009061">
    <property type="entry name" value="DNA-bd_dom_put_sf"/>
</dbReference>
<keyword evidence="2" id="KW-1185">Reference proteome</keyword>
<proteinExistence type="predicted"/>
<dbReference type="EMBL" id="CP116968">
    <property type="protein sequence ID" value="WNM62330.1"/>
    <property type="molecule type" value="Genomic_DNA"/>
</dbReference>
<dbReference type="SUPFAM" id="SSF46955">
    <property type="entry name" value="Putative DNA-binding domain"/>
    <property type="match status" value="1"/>
</dbReference>
<dbReference type="AlphaFoldDB" id="A0AA96GL78"/>
<gene>
    <name evidence="1" type="ORF">PQG83_00875</name>
</gene>
<dbReference type="RefSeq" id="WP_312745663.1">
    <property type="nucleotide sequence ID" value="NZ_CP116968.1"/>
</dbReference>
<accession>A0AA96GL78</accession>
<protein>
    <submittedName>
        <fullName evidence="1">Chaperone modulator CbpM</fullName>
    </submittedName>
</protein>
<dbReference type="Proteomes" id="UP001302494">
    <property type="component" value="Chromosome"/>
</dbReference>
<reference evidence="1 2" key="1">
    <citation type="submission" date="2023-01" db="EMBL/GenBank/DDBJ databases">
        <title>Cultivation and genomic characterization of new, ubiquitous marine nitrite-oxidizing bacteria from the Nitrospirales.</title>
        <authorList>
            <person name="Mueller A.J."/>
            <person name="Daebeler A."/>
            <person name="Herbold C.W."/>
            <person name="Kirkegaard R.H."/>
            <person name="Daims H."/>
        </authorList>
    </citation>
    <scope>NUCLEOTIDE SEQUENCE [LARGE SCALE GENOMIC DNA]</scope>
    <source>
        <strain evidence="1 2">DK</strain>
    </source>
</reference>
<name>A0AA96GL78_9BACT</name>
<dbReference type="KEGG" id="nneo:PQG83_00875"/>
<evidence type="ECO:0000313" key="2">
    <source>
        <dbReference type="Proteomes" id="UP001302494"/>
    </source>
</evidence>
<organism evidence="1 2">
    <name type="scientific">Candidatus Nitrospira neomarina</name>
    <dbReference type="NCBI Taxonomy" id="3020899"/>
    <lineage>
        <taxon>Bacteria</taxon>
        <taxon>Pseudomonadati</taxon>
        <taxon>Nitrospirota</taxon>
        <taxon>Nitrospiria</taxon>
        <taxon>Nitrospirales</taxon>
        <taxon>Nitrospiraceae</taxon>
        <taxon>Nitrospira</taxon>
    </lineage>
</organism>
<dbReference type="Pfam" id="PF13591">
    <property type="entry name" value="MerR_2"/>
    <property type="match status" value="1"/>
</dbReference>
<sequence length="108" mass="12362">MTDDSDPSLEQVTAEIITFGRIRREEVCTRLGIGEDMLEVCLQWEIIQPPEPDPEGMVLFPEDAIDRLSRGLRLHRDLGINWPGVSVALELLDRIEELEQQIHNLSNQ</sequence>
<dbReference type="Gene3D" id="1.10.1660.10">
    <property type="match status" value="1"/>
</dbReference>